<keyword evidence="2" id="KW-0663">Pyridoxal phosphate</keyword>
<dbReference type="CDD" id="cd00640">
    <property type="entry name" value="Trp-synth-beta_II"/>
    <property type="match status" value="1"/>
</dbReference>
<comment type="caution">
    <text evidence="4">The sequence shown here is derived from an EMBL/GenBank/DDBJ whole genome shotgun (WGS) entry which is preliminary data.</text>
</comment>
<comment type="cofactor">
    <cofactor evidence="1">
        <name>pyridoxal 5'-phosphate</name>
        <dbReference type="ChEBI" id="CHEBI:597326"/>
    </cofactor>
</comment>
<dbReference type="PANTHER" id="PTHR42937:SF1">
    <property type="entry name" value="DIAMINOPROPIONATE AMMONIA-LYASE"/>
    <property type="match status" value="1"/>
</dbReference>
<evidence type="ECO:0000313" key="5">
    <source>
        <dbReference type="Proteomes" id="UP001254165"/>
    </source>
</evidence>
<sequence length="421" mass="46294">MGSEKPIEWLINPRARTGFDPQVVESLLPPDVPWRARRFHRQLPGYRMSPLVGLPNLAARLGLGGIWVKDESQRLDLRSFKVLGGSYAIYQWVRQRLGITDRELSFAELTSNELRERLGDITFAAATDGNHGRGVAWSAAQMGFKAVIYVHKLTSQQRIQAIEQTGARVVVIDGTYDDAVHQVNEDAQRYGWVVISDTAWEGYEDIPKWVMQGYTTMLSEAQEQLAAQGLSKPTHVFVQAGVGSLAAATLGYYANLFGAERPLGVVVEPTKAACLYLSAQIGDGQPHKFEGELDTIMAGLACGEPNPIAWQVLERIADVFAICPDYVAAKGMRVYGVPLRGDPMIISGESGAVTLGALLFIMEYPGARELRDYLGLGPDSQVLLINSEGNTSPDDFRYVMWEGGNPVPDEYKIFRSSLRGG</sequence>
<dbReference type="RefSeq" id="WP_315624714.1">
    <property type="nucleotide sequence ID" value="NZ_JAUHMF010000001.1"/>
</dbReference>
<protein>
    <submittedName>
        <fullName evidence="4">Diaminopropionate ammonia-lyase</fullName>
        <ecNumber evidence="4">4.3.1.15</ecNumber>
    </submittedName>
</protein>
<evidence type="ECO:0000256" key="1">
    <source>
        <dbReference type="ARBA" id="ARBA00001933"/>
    </source>
</evidence>
<dbReference type="Pfam" id="PF00291">
    <property type="entry name" value="PALP"/>
    <property type="match status" value="1"/>
</dbReference>
<reference evidence="4 5" key="1">
    <citation type="submission" date="2023-07" db="EMBL/GenBank/DDBJ databases">
        <title>Novel species of Thermanaerothrix with wide hydrolytic capabilities.</title>
        <authorList>
            <person name="Zayulina K.S."/>
            <person name="Podosokorskaya O.A."/>
            <person name="Elcheninov A.G."/>
        </authorList>
    </citation>
    <scope>NUCLEOTIDE SEQUENCE [LARGE SCALE GENOMIC DNA]</scope>
    <source>
        <strain evidence="4 5">4228-RoL</strain>
    </source>
</reference>
<accession>A0ABU3NPX0</accession>
<evidence type="ECO:0000256" key="2">
    <source>
        <dbReference type="ARBA" id="ARBA00022898"/>
    </source>
</evidence>
<dbReference type="EC" id="4.3.1.15" evidence="4"/>
<dbReference type="Gene3D" id="3.40.50.1100">
    <property type="match status" value="3"/>
</dbReference>
<dbReference type="Proteomes" id="UP001254165">
    <property type="component" value="Unassembled WGS sequence"/>
</dbReference>
<dbReference type="NCBIfam" id="NF006058">
    <property type="entry name" value="PRK08206.1"/>
    <property type="match status" value="1"/>
</dbReference>
<dbReference type="PANTHER" id="PTHR42937">
    <property type="match status" value="1"/>
</dbReference>
<keyword evidence="4" id="KW-0456">Lyase</keyword>
<organism evidence="4 5">
    <name type="scientific">Thermanaerothrix solaris</name>
    <dbReference type="NCBI Taxonomy" id="3058434"/>
    <lineage>
        <taxon>Bacteria</taxon>
        <taxon>Bacillati</taxon>
        <taxon>Chloroflexota</taxon>
        <taxon>Anaerolineae</taxon>
        <taxon>Anaerolineales</taxon>
        <taxon>Anaerolineaceae</taxon>
        <taxon>Thermanaerothrix</taxon>
    </lineage>
</organism>
<dbReference type="SUPFAM" id="SSF53686">
    <property type="entry name" value="Tryptophan synthase beta subunit-like PLP-dependent enzymes"/>
    <property type="match status" value="1"/>
</dbReference>
<dbReference type="GO" id="GO:0008838">
    <property type="term" value="F:diaminopropionate ammonia-lyase activity"/>
    <property type="evidence" value="ECO:0007669"/>
    <property type="project" value="UniProtKB-EC"/>
</dbReference>
<dbReference type="InterPro" id="IPR001926">
    <property type="entry name" value="TrpB-like_PALP"/>
</dbReference>
<dbReference type="InterPro" id="IPR036052">
    <property type="entry name" value="TrpB-like_PALP_sf"/>
</dbReference>
<gene>
    <name evidence="4" type="ORF">QYE77_07270</name>
</gene>
<name>A0ABU3NPX0_9CHLR</name>
<dbReference type="InterPro" id="IPR010081">
    <property type="entry name" value="DiNH2opropionate_NH3_lyase"/>
</dbReference>
<feature type="domain" description="Tryptophan synthase beta chain-like PALP" evidence="3">
    <location>
        <begin position="44"/>
        <end position="358"/>
    </location>
</feature>
<dbReference type="NCBIfam" id="TIGR01747">
    <property type="entry name" value="diampropi_NH3ly"/>
    <property type="match status" value="1"/>
</dbReference>
<evidence type="ECO:0000313" key="4">
    <source>
        <dbReference type="EMBL" id="MDT8898067.1"/>
    </source>
</evidence>
<proteinExistence type="predicted"/>
<dbReference type="EMBL" id="JAUHMF010000001">
    <property type="protein sequence ID" value="MDT8898067.1"/>
    <property type="molecule type" value="Genomic_DNA"/>
</dbReference>
<keyword evidence="5" id="KW-1185">Reference proteome</keyword>
<evidence type="ECO:0000259" key="3">
    <source>
        <dbReference type="Pfam" id="PF00291"/>
    </source>
</evidence>